<protein>
    <submittedName>
        <fullName evidence="1">Uncharacterized protein</fullName>
    </submittedName>
</protein>
<gene>
    <name evidence="1" type="ORF">V1477_014552</name>
</gene>
<evidence type="ECO:0000313" key="1">
    <source>
        <dbReference type="EMBL" id="KAL2732311.1"/>
    </source>
</evidence>
<name>A0ABD2BHR8_VESMC</name>
<reference evidence="1 2" key="1">
    <citation type="journal article" date="2024" name="Ann. Entomol. Soc. Am.">
        <title>Genomic analyses of the southern and eastern yellowjacket wasps (Hymenoptera: Vespidae) reveal evolutionary signatures of social life.</title>
        <authorList>
            <person name="Catto M.A."/>
            <person name="Caine P.B."/>
            <person name="Orr S.E."/>
            <person name="Hunt B.G."/>
            <person name="Goodisman M.A.D."/>
        </authorList>
    </citation>
    <scope>NUCLEOTIDE SEQUENCE [LARGE SCALE GENOMIC DNA]</scope>
    <source>
        <strain evidence="1">232</strain>
        <tissue evidence="1">Head and thorax</tissue>
    </source>
</reference>
<dbReference type="Proteomes" id="UP001607303">
    <property type="component" value="Unassembled WGS sequence"/>
</dbReference>
<accession>A0ABD2BHR8</accession>
<sequence>MDVEQQQVVVPVVFGISLSYGGLLRMPSLADCESGLPRYSTCKRPMDQPSMQARHLVVPLAPNEHDVVVVDGVSDASSEVRPTAPSLIDWHVSIAWRRDARDL</sequence>
<dbReference type="EMBL" id="JAYRBN010000075">
    <property type="protein sequence ID" value="KAL2732311.1"/>
    <property type="molecule type" value="Genomic_DNA"/>
</dbReference>
<comment type="caution">
    <text evidence="1">The sequence shown here is derived from an EMBL/GenBank/DDBJ whole genome shotgun (WGS) entry which is preliminary data.</text>
</comment>
<proteinExistence type="predicted"/>
<dbReference type="AlphaFoldDB" id="A0ABD2BHR8"/>
<keyword evidence="2" id="KW-1185">Reference proteome</keyword>
<organism evidence="1 2">
    <name type="scientific">Vespula maculifrons</name>
    <name type="common">Eastern yellow jacket</name>
    <name type="synonym">Wasp</name>
    <dbReference type="NCBI Taxonomy" id="7453"/>
    <lineage>
        <taxon>Eukaryota</taxon>
        <taxon>Metazoa</taxon>
        <taxon>Ecdysozoa</taxon>
        <taxon>Arthropoda</taxon>
        <taxon>Hexapoda</taxon>
        <taxon>Insecta</taxon>
        <taxon>Pterygota</taxon>
        <taxon>Neoptera</taxon>
        <taxon>Endopterygota</taxon>
        <taxon>Hymenoptera</taxon>
        <taxon>Apocrita</taxon>
        <taxon>Aculeata</taxon>
        <taxon>Vespoidea</taxon>
        <taxon>Vespidae</taxon>
        <taxon>Vespinae</taxon>
        <taxon>Vespula</taxon>
    </lineage>
</organism>
<evidence type="ECO:0000313" key="2">
    <source>
        <dbReference type="Proteomes" id="UP001607303"/>
    </source>
</evidence>